<organism evidence="2 3">
    <name type="scientific">Thiorhodococcus fuscus</name>
    <dbReference type="NCBI Taxonomy" id="527200"/>
    <lineage>
        <taxon>Bacteria</taxon>
        <taxon>Pseudomonadati</taxon>
        <taxon>Pseudomonadota</taxon>
        <taxon>Gammaproteobacteria</taxon>
        <taxon>Chromatiales</taxon>
        <taxon>Chromatiaceae</taxon>
        <taxon>Thiorhodococcus</taxon>
    </lineage>
</organism>
<reference evidence="3" key="1">
    <citation type="journal article" date="2019" name="Int. J. Syst. Evol. Microbiol.">
        <title>The Global Catalogue of Microorganisms (GCM) 10K type strain sequencing project: providing services to taxonomists for standard genome sequencing and annotation.</title>
        <authorList>
            <consortium name="The Broad Institute Genomics Platform"/>
            <consortium name="The Broad Institute Genome Sequencing Center for Infectious Disease"/>
            <person name="Wu L."/>
            <person name="Ma J."/>
        </authorList>
    </citation>
    <scope>NUCLEOTIDE SEQUENCE [LARGE SCALE GENOMIC DNA]</scope>
    <source>
        <strain evidence="3">KACC 12597</strain>
    </source>
</reference>
<sequence>MAERAESILTDAFDSGPRSGEQRYRARASAMSRLHGGLRSDKTLPTLAHYYKTQQATKETSHVQP</sequence>
<proteinExistence type="predicted"/>
<protein>
    <submittedName>
        <fullName evidence="2">Uncharacterized protein</fullName>
    </submittedName>
</protein>
<keyword evidence="3" id="KW-1185">Reference proteome</keyword>
<gene>
    <name evidence="2" type="ORF">ACFSJC_19760</name>
</gene>
<feature type="region of interest" description="Disordered" evidence="1">
    <location>
        <begin position="1"/>
        <end position="39"/>
    </location>
</feature>
<evidence type="ECO:0000313" key="2">
    <source>
        <dbReference type="EMBL" id="MFD2114092.1"/>
    </source>
</evidence>
<dbReference type="RefSeq" id="WP_386029011.1">
    <property type="nucleotide sequence ID" value="NZ_JBHUHX010000062.1"/>
</dbReference>
<evidence type="ECO:0000256" key="1">
    <source>
        <dbReference type="SAM" id="MobiDB-lite"/>
    </source>
</evidence>
<dbReference type="EMBL" id="JBHUHX010000062">
    <property type="protein sequence ID" value="MFD2114092.1"/>
    <property type="molecule type" value="Genomic_DNA"/>
</dbReference>
<comment type="caution">
    <text evidence="2">The sequence shown here is derived from an EMBL/GenBank/DDBJ whole genome shotgun (WGS) entry which is preliminary data.</text>
</comment>
<accession>A0ABW4YEN6</accession>
<dbReference type="Proteomes" id="UP001597337">
    <property type="component" value="Unassembled WGS sequence"/>
</dbReference>
<name>A0ABW4YEN6_9GAMM</name>
<evidence type="ECO:0000313" key="3">
    <source>
        <dbReference type="Proteomes" id="UP001597337"/>
    </source>
</evidence>